<keyword evidence="2" id="KW-0614">Plasmid</keyword>
<evidence type="ECO:0000313" key="3">
    <source>
        <dbReference type="Proteomes" id="UP000310553"/>
    </source>
</evidence>
<gene>
    <name evidence="1" type="primary">hrpW</name>
    <name evidence="2" type="ORF">E7Z57_17695</name>
    <name evidence="1" type="ORF">RUN39_v1_240010</name>
</gene>
<dbReference type="NCBIfam" id="NF041525">
    <property type="entry name" value="HrpD5"/>
    <property type="match status" value="1"/>
</dbReference>
<sequence>MNKHIRVLTGRHAGASLDLLPGDWTVDSADTAAVRISDWTDEPLQLQVGTETGVLHVDDEAAAPWPDLEPRRFGEIVLCVGPAGEPWPSDLELLQRLLAPPPPVVVPAADTVAADAPTKAPPAHRPRAHAGWMGVAAVALLTPCALLLASTREAQHAPQAPAVAPIPLIERVRTALSQHNIDGLNIEQRDGEITVHGMAPTAMESLSVQRDLRNVSPRVRVDMPAAPEVIENLRESMQEPGLSISYLGDNRFSVSGTAQQPDRVRAVVDRVRGDLGVNVKDIALNVRRANQEGKLDANSVLSVDELHYVESPDGTKRFLAAQH</sequence>
<protein>
    <submittedName>
        <fullName evidence="1 2">Type III secretion protein HrpW</fullName>
    </submittedName>
</protein>
<geneLocation type="plasmid" evidence="2">
    <name>pUW386</name>
</geneLocation>
<geneLocation type="plasmid" evidence="3">
    <name>puw386</name>
</geneLocation>
<dbReference type="Proteomes" id="UP000310553">
    <property type="component" value="Plasmid pUW386"/>
</dbReference>
<accession>A0A0S4TP90</accession>
<proteinExistence type="predicted"/>
<evidence type="ECO:0000313" key="1">
    <source>
        <dbReference type="EMBL" id="CUV11804.1"/>
    </source>
</evidence>
<reference evidence="1" key="1">
    <citation type="submission" date="2015-10" db="EMBL/GenBank/DDBJ databases">
        <authorList>
            <person name="Gilbert D.G."/>
        </authorList>
    </citation>
    <scope>NUCLEOTIDE SEQUENCE</scope>
    <source>
        <strain evidence="1">Phyl III-seqv23</strain>
    </source>
</reference>
<name>A0A0S4TP90_RALSL</name>
<dbReference type="InterPro" id="IPR048200">
    <property type="entry name" value="HrpD5-like"/>
</dbReference>
<evidence type="ECO:0000313" key="2">
    <source>
        <dbReference type="EMBL" id="QCX50966.1"/>
    </source>
</evidence>
<dbReference type="EMBL" id="LN899819">
    <property type="protein sequence ID" value="CUV11804.1"/>
    <property type="molecule type" value="Genomic_DNA"/>
</dbReference>
<reference evidence="2 3" key="2">
    <citation type="submission" date="2019-04" db="EMBL/GenBank/DDBJ databases">
        <title>Complete Genome of UW386 and Higher Quality Genome of UW700.</title>
        <authorList>
            <person name="Jacobs J."/>
            <person name="Perez A."/>
            <person name="Steidl O."/>
            <person name="Allen C."/>
        </authorList>
    </citation>
    <scope>NUCLEOTIDE SEQUENCE [LARGE SCALE GENOMIC DNA]</scope>
    <source>
        <strain evidence="2 3">UW386</strain>
        <plasmid evidence="3">puw386</plasmid>
        <plasmid evidence="2">pUW386</plasmid>
    </source>
</reference>
<organism evidence="1">
    <name type="scientific">Ralstonia solanacearum</name>
    <name type="common">Pseudomonas solanacearum</name>
    <dbReference type="NCBI Taxonomy" id="305"/>
    <lineage>
        <taxon>Bacteria</taxon>
        <taxon>Pseudomonadati</taxon>
        <taxon>Pseudomonadota</taxon>
        <taxon>Betaproteobacteria</taxon>
        <taxon>Burkholderiales</taxon>
        <taxon>Burkholderiaceae</taxon>
        <taxon>Ralstonia</taxon>
        <taxon>Ralstonia solanacearum species complex</taxon>
    </lineage>
</organism>
<dbReference type="EMBL" id="CP039340">
    <property type="protein sequence ID" value="QCX50966.1"/>
    <property type="molecule type" value="Genomic_DNA"/>
</dbReference>
<dbReference type="AlphaFoldDB" id="A0A0S4TP90"/>